<reference evidence="2 3" key="1">
    <citation type="journal article" date="2018" name="Proc. R. Soc. B">
        <title>A non-coding region near Follistatin controls head colour polymorphism in the Gouldian finch.</title>
        <authorList>
            <person name="Toomey M.B."/>
            <person name="Marques C.I."/>
            <person name="Andrade P."/>
            <person name="Araujo P.M."/>
            <person name="Sabatino S."/>
            <person name="Gazda M.A."/>
            <person name="Afonso S."/>
            <person name="Lopes R.J."/>
            <person name="Corbo J.C."/>
            <person name="Carneiro M."/>
        </authorList>
    </citation>
    <scope>NUCLEOTIDE SEQUENCE [LARGE SCALE GENOMIC DNA]</scope>
    <source>
        <strain evidence="2">Red01</strain>
        <tissue evidence="2">Muscle</tissue>
    </source>
</reference>
<protein>
    <submittedName>
        <fullName evidence="2">Uncharacterized protein</fullName>
    </submittedName>
</protein>
<name>A0A3L8SHR5_CHLGU</name>
<gene>
    <name evidence="2" type="ORF">DV515_00007588</name>
</gene>
<feature type="compositionally biased region" description="Polar residues" evidence="1">
    <location>
        <begin position="62"/>
        <end position="80"/>
    </location>
</feature>
<dbReference type="EMBL" id="QUSF01000020">
    <property type="protein sequence ID" value="RLW01936.1"/>
    <property type="molecule type" value="Genomic_DNA"/>
</dbReference>
<evidence type="ECO:0000256" key="1">
    <source>
        <dbReference type="SAM" id="MobiDB-lite"/>
    </source>
</evidence>
<evidence type="ECO:0000313" key="2">
    <source>
        <dbReference type="EMBL" id="RLW01936.1"/>
    </source>
</evidence>
<dbReference type="AlphaFoldDB" id="A0A3L8SHR5"/>
<proteinExistence type="predicted"/>
<accession>A0A3L8SHR5</accession>
<keyword evidence="3" id="KW-1185">Reference proteome</keyword>
<evidence type="ECO:0000313" key="3">
    <source>
        <dbReference type="Proteomes" id="UP000276834"/>
    </source>
</evidence>
<feature type="compositionally biased region" description="Basic and acidic residues" evidence="1">
    <location>
        <begin position="49"/>
        <end position="59"/>
    </location>
</feature>
<sequence>MGATLGSPQPPPAPRGLVFTEEDMSSRQLLLVGYAEQILYYTEENSYTGHRDLGDKIPPELDSSSDPLTVSSPQDQRVVD</sequence>
<organism evidence="2 3">
    <name type="scientific">Chloebia gouldiae</name>
    <name type="common">Gouldian finch</name>
    <name type="synonym">Erythrura gouldiae</name>
    <dbReference type="NCBI Taxonomy" id="44316"/>
    <lineage>
        <taxon>Eukaryota</taxon>
        <taxon>Metazoa</taxon>
        <taxon>Chordata</taxon>
        <taxon>Craniata</taxon>
        <taxon>Vertebrata</taxon>
        <taxon>Euteleostomi</taxon>
        <taxon>Archelosauria</taxon>
        <taxon>Archosauria</taxon>
        <taxon>Dinosauria</taxon>
        <taxon>Saurischia</taxon>
        <taxon>Theropoda</taxon>
        <taxon>Coelurosauria</taxon>
        <taxon>Aves</taxon>
        <taxon>Neognathae</taxon>
        <taxon>Neoaves</taxon>
        <taxon>Telluraves</taxon>
        <taxon>Australaves</taxon>
        <taxon>Passeriformes</taxon>
        <taxon>Passeroidea</taxon>
        <taxon>Passeridae</taxon>
        <taxon>Chloebia</taxon>
    </lineage>
</organism>
<feature type="region of interest" description="Disordered" evidence="1">
    <location>
        <begin position="46"/>
        <end position="80"/>
    </location>
</feature>
<comment type="caution">
    <text evidence="2">The sequence shown here is derived from an EMBL/GenBank/DDBJ whole genome shotgun (WGS) entry which is preliminary data.</text>
</comment>
<dbReference type="Proteomes" id="UP000276834">
    <property type="component" value="Unassembled WGS sequence"/>
</dbReference>